<dbReference type="Pfam" id="PF00593">
    <property type="entry name" value="TonB_dep_Rec_b-barrel"/>
    <property type="match status" value="1"/>
</dbReference>
<dbReference type="GO" id="GO:0009279">
    <property type="term" value="C:cell outer membrane"/>
    <property type="evidence" value="ECO:0007669"/>
    <property type="project" value="UniProtKB-SubCell"/>
</dbReference>
<evidence type="ECO:0000256" key="10">
    <source>
        <dbReference type="ARBA" id="ARBA00023237"/>
    </source>
</evidence>
<keyword evidence="5 11" id="KW-0812">Transmembrane</keyword>
<dbReference type="SUPFAM" id="SSF56935">
    <property type="entry name" value="Porins"/>
    <property type="match status" value="1"/>
</dbReference>
<feature type="chain" id="PRO_5021443863" evidence="13">
    <location>
        <begin position="24"/>
        <end position="827"/>
    </location>
</feature>
<dbReference type="OrthoDB" id="127311at2"/>
<evidence type="ECO:0000256" key="8">
    <source>
        <dbReference type="ARBA" id="ARBA00023077"/>
    </source>
</evidence>
<evidence type="ECO:0000256" key="6">
    <source>
        <dbReference type="ARBA" id="ARBA00023004"/>
    </source>
</evidence>
<evidence type="ECO:0000256" key="5">
    <source>
        <dbReference type="ARBA" id="ARBA00022692"/>
    </source>
</evidence>
<keyword evidence="7" id="KW-0406">Ion transport</keyword>
<dbReference type="InterPro" id="IPR000531">
    <property type="entry name" value="Beta-barrel_TonB"/>
</dbReference>
<dbReference type="InterPro" id="IPR036942">
    <property type="entry name" value="Beta-barrel_TonB_sf"/>
</dbReference>
<dbReference type="AlphaFoldDB" id="A0A4Z0M8U0"/>
<evidence type="ECO:0000256" key="13">
    <source>
        <dbReference type="SAM" id="SignalP"/>
    </source>
</evidence>
<evidence type="ECO:0000313" key="17">
    <source>
        <dbReference type="Proteomes" id="UP000298050"/>
    </source>
</evidence>
<organism evidence="16 17">
    <name type="scientific">Mangrovimicrobium sediminis</name>
    <dbReference type="NCBI Taxonomy" id="2562682"/>
    <lineage>
        <taxon>Bacteria</taxon>
        <taxon>Pseudomonadati</taxon>
        <taxon>Pseudomonadota</taxon>
        <taxon>Gammaproteobacteria</taxon>
        <taxon>Cellvibrionales</taxon>
        <taxon>Halieaceae</taxon>
        <taxon>Mangrovimicrobium</taxon>
    </lineage>
</organism>
<dbReference type="PANTHER" id="PTHR32552">
    <property type="entry name" value="FERRICHROME IRON RECEPTOR-RELATED"/>
    <property type="match status" value="1"/>
</dbReference>
<evidence type="ECO:0000256" key="4">
    <source>
        <dbReference type="ARBA" id="ARBA00022496"/>
    </source>
</evidence>
<comment type="caution">
    <text evidence="16">The sequence shown here is derived from an EMBL/GenBank/DDBJ whole genome shotgun (WGS) entry which is preliminary data.</text>
</comment>
<evidence type="ECO:0000256" key="1">
    <source>
        <dbReference type="ARBA" id="ARBA00004571"/>
    </source>
</evidence>
<comment type="similarity">
    <text evidence="11 12">Belongs to the TonB-dependent receptor family.</text>
</comment>
<accession>A0A4Z0M8U0</accession>
<dbReference type="EMBL" id="SRLE01000001">
    <property type="protein sequence ID" value="TGD76123.1"/>
    <property type="molecule type" value="Genomic_DNA"/>
</dbReference>
<evidence type="ECO:0000256" key="2">
    <source>
        <dbReference type="ARBA" id="ARBA00022448"/>
    </source>
</evidence>
<dbReference type="PROSITE" id="PS52016">
    <property type="entry name" value="TONB_DEPENDENT_REC_3"/>
    <property type="match status" value="1"/>
</dbReference>
<dbReference type="Gene3D" id="2.40.170.20">
    <property type="entry name" value="TonB-dependent receptor, beta-barrel domain"/>
    <property type="match status" value="1"/>
</dbReference>
<evidence type="ECO:0000256" key="9">
    <source>
        <dbReference type="ARBA" id="ARBA00023136"/>
    </source>
</evidence>
<protein>
    <submittedName>
        <fullName evidence="16">TonB-dependent receptor</fullName>
    </submittedName>
</protein>
<comment type="subcellular location">
    <subcellularLocation>
        <location evidence="1 11">Cell outer membrane</location>
        <topology evidence="1 11">Multi-pass membrane protein</topology>
    </subcellularLocation>
</comment>
<name>A0A4Z0M8U0_9GAMM</name>
<dbReference type="PANTHER" id="PTHR32552:SF81">
    <property type="entry name" value="TONB-DEPENDENT OUTER MEMBRANE RECEPTOR"/>
    <property type="match status" value="1"/>
</dbReference>
<evidence type="ECO:0000256" key="11">
    <source>
        <dbReference type="PROSITE-ProRule" id="PRU01360"/>
    </source>
</evidence>
<evidence type="ECO:0000256" key="12">
    <source>
        <dbReference type="RuleBase" id="RU003357"/>
    </source>
</evidence>
<evidence type="ECO:0000256" key="3">
    <source>
        <dbReference type="ARBA" id="ARBA00022452"/>
    </source>
</evidence>
<keyword evidence="9 11" id="KW-0472">Membrane</keyword>
<evidence type="ECO:0000313" key="16">
    <source>
        <dbReference type="EMBL" id="TGD76123.1"/>
    </source>
</evidence>
<keyword evidence="13" id="KW-0732">Signal</keyword>
<feature type="domain" description="TonB-dependent receptor plug" evidence="15">
    <location>
        <begin position="42"/>
        <end position="154"/>
    </location>
</feature>
<dbReference type="Pfam" id="PF07715">
    <property type="entry name" value="Plug"/>
    <property type="match status" value="1"/>
</dbReference>
<keyword evidence="17" id="KW-1185">Reference proteome</keyword>
<feature type="domain" description="TonB-dependent receptor-like beta-barrel" evidence="14">
    <location>
        <begin position="310"/>
        <end position="788"/>
    </location>
</feature>
<dbReference type="InterPro" id="IPR039426">
    <property type="entry name" value="TonB-dep_rcpt-like"/>
</dbReference>
<feature type="signal peptide" evidence="13">
    <location>
        <begin position="1"/>
        <end position="23"/>
    </location>
</feature>
<sequence length="827" mass="90688">MNYRVFEKTALAIAVWAALPVQAQNVTLEEVVVTARRVQENIQDVPISMTVFSQNQLNDRNITVASDLANYTPSLSVNERYGPEKSSFSIRGFNQDQATAPTVGVYFADVVGVRAQGGTTSGNTVGAGAFMDLQNVQVLKGPQGTLFGRNTDGGAILLVPQEPVDEFGGYIEGSVGNYDMTRVQGALNVPLTDSFRVRFAADINQRDGYMENKSGNGPDFNDRDYEAYRLSAIWEITDSLENYTILHSSDSNTAGYASRYVACDREAAVPDEIGQISINAMVTLAACEQIDRQAARGDDEFDVEVNAPRANLSIKQWQFINTTTWEVNDSLTVKNILSYGEFEEKSRFSLYSDNFTVPDSVNFLNFGFPAPITPGTPFRLIELGMLPGESNAAQNTWTEELQLQGFAFDDRLQYVVGGYLEYSDPDGLNGGRTGIFTYCDNVDTTDCDFSAIPLAGNISQSATKLKFENHGIFAQGTFDITDEFALTAGVRYTFDKIEGYDQGVRIAPAPFTTEPLIATCRDSFRFPGVIADDPKVCGKTLEEESDEPTWLVNLDYKPSPDALIYAKYARGYRQGGINFTNPGVETWGPEEVDNYEVGAKLTYRGAIEGILNIAAFYNDYTDQQVFGSLITDRVNYPQVSGGAAIVNAGKSEISGIEVDAVAVLTDNLKVTLAYAYLDAEIKELDTSGVNLEGTPFLEISPLAEEGGTLNLVPEHKASLSATYTLPIDESYGDVSFGVIWSYTDEQLVNTSAPAPYDYIDDRSLIDVNVHWRSVFNSAIDVSLFANNVTDEAYEVATGGGWGSFGIIDYLYGQPRMYGVRLRYNLGQ</sequence>
<reference evidence="16 17" key="1">
    <citation type="submission" date="2019-04" db="EMBL/GenBank/DDBJ databases">
        <title>Taxonomy of novel Haliea sp. from mangrove soil of West Coast of India.</title>
        <authorList>
            <person name="Verma A."/>
            <person name="Kumar P."/>
            <person name="Krishnamurthi S."/>
        </authorList>
    </citation>
    <scope>NUCLEOTIDE SEQUENCE [LARGE SCALE GENOMIC DNA]</scope>
    <source>
        <strain evidence="16 17">SAOS-164</strain>
    </source>
</reference>
<proteinExistence type="inferred from homology"/>
<evidence type="ECO:0000256" key="7">
    <source>
        <dbReference type="ARBA" id="ARBA00023065"/>
    </source>
</evidence>
<keyword evidence="2 11" id="KW-0813">Transport</keyword>
<evidence type="ECO:0000259" key="15">
    <source>
        <dbReference type="Pfam" id="PF07715"/>
    </source>
</evidence>
<dbReference type="InterPro" id="IPR012910">
    <property type="entry name" value="Plug_dom"/>
</dbReference>
<keyword evidence="4" id="KW-0410">Iron transport</keyword>
<keyword evidence="3 11" id="KW-1134">Transmembrane beta strand</keyword>
<keyword evidence="16" id="KW-0675">Receptor</keyword>
<dbReference type="GO" id="GO:0006826">
    <property type="term" value="P:iron ion transport"/>
    <property type="evidence" value="ECO:0007669"/>
    <property type="project" value="UniProtKB-KW"/>
</dbReference>
<evidence type="ECO:0000259" key="14">
    <source>
        <dbReference type="Pfam" id="PF00593"/>
    </source>
</evidence>
<dbReference type="RefSeq" id="WP_135440700.1">
    <property type="nucleotide sequence ID" value="NZ_SRLE01000001.1"/>
</dbReference>
<dbReference type="Proteomes" id="UP000298050">
    <property type="component" value="Unassembled WGS sequence"/>
</dbReference>
<keyword evidence="8 12" id="KW-0798">TonB box</keyword>
<keyword evidence="10 11" id="KW-0998">Cell outer membrane</keyword>
<gene>
    <name evidence="16" type="ORF">E4634_00820</name>
</gene>
<keyword evidence="6" id="KW-0408">Iron</keyword>